<gene>
    <name evidence="1" type="ORF">H7F51_09955</name>
</gene>
<keyword evidence="2" id="KW-1185">Reference proteome</keyword>
<reference evidence="1 2" key="1">
    <citation type="submission" date="2020-08" db="EMBL/GenBank/DDBJ databases">
        <title>The genome sequence of type strain Novosphingobium flavum NBRC 111647.</title>
        <authorList>
            <person name="Liu Y."/>
        </authorList>
    </citation>
    <scope>NUCLEOTIDE SEQUENCE [LARGE SCALE GENOMIC DNA]</scope>
    <source>
        <strain evidence="1 2">NBRC 111647</strain>
    </source>
</reference>
<dbReference type="Proteomes" id="UP000566813">
    <property type="component" value="Unassembled WGS sequence"/>
</dbReference>
<evidence type="ECO:0000313" key="2">
    <source>
        <dbReference type="Proteomes" id="UP000566813"/>
    </source>
</evidence>
<comment type="caution">
    <text evidence="1">The sequence shown here is derived from an EMBL/GenBank/DDBJ whole genome shotgun (WGS) entry which is preliminary data.</text>
</comment>
<proteinExistence type="predicted"/>
<dbReference type="EMBL" id="JACLAW010000007">
    <property type="protein sequence ID" value="MBC2665848.1"/>
    <property type="molecule type" value="Genomic_DNA"/>
</dbReference>
<dbReference type="RefSeq" id="WP_185664119.1">
    <property type="nucleotide sequence ID" value="NZ_JACLAW010000007.1"/>
</dbReference>
<accession>A0A7X1KLZ6</accession>
<evidence type="ECO:0000313" key="1">
    <source>
        <dbReference type="EMBL" id="MBC2665848.1"/>
    </source>
</evidence>
<name>A0A7X1KLZ6_9SPHN</name>
<protein>
    <submittedName>
        <fullName evidence="1">Uncharacterized protein</fullName>
    </submittedName>
</protein>
<organism evidence="1 2">
    <name type="scientific">Novosphingobium flavum</name>
    <dbReference type="NCBI Taxonomy" id="1778672"/>
    <lineage>
        <taxon>Bacteria</taxon>
        <taxon>Pseudomonadati</taxon>
        <taxon>Pseudomonadota</taxon>
        <taxon>Alphaproteobacteria</taxon>
        <taxon>Sphingomonadales</taxon>
        <taxon>Sphingomonadaceae</taxon>
        <taxon>Novosphingobium</taxon>
    </lineage>
</organism>
<sequence length="104" mass="11239">MTEPKYQVVWPLARSAVTQVEAKPRIADLSGITVGHLSHGGFRDHEIRPIVEEVLAERYPGIRFVGPAEFGNIHGPRGGHEELAALPGNMKKYGIDAVITGIGS</sequence>
<dbReference type="AlphaFoldDB" id="A0A7X1KLZ6"/>